<dbReference type="AlphaFoldDB" id="A0A1B0AZU6"/>
<keyword evidence="2" id="KW-1185">Reference proteome</keyword>
<reference evidence="2" key="1">
    <citation type="submission" date="2015-01" db="EMBL/GenBank/DDBJ databases">
        <authorList>
            <person name="Aksoy S."/>
            <person name="Warren W."/>
            <person name="Wilson R.K."/>
        </authorList>
    </citation>
    <scope>NUCLEOTIDE SEQUENCE [LARGE SCALE GENOMIC DNA]</scope>
    <source>
        <strain evidence="2">IAEA</strain>
    </source>
</reference>
<protein>
    <submittedName>
        <fullName evidence="1">Uncharacterized protein</fullName>
    </submittedName>
</protein>
<reference evidence="1" key="2">
    <citation type="submission" date="2020-05" db="UniProtKB">
        <authorList>
            <consortium name="EnsemblMetazoa"/>
        </authorList>
    </citation>
    <scope>IDENTIFICATION</scope>
    <source>
        <strain evidence="1">IAEA</strain>
    </source>
</reference>
<dbReference type="VEuPathDB" id="VectorBase:GPPI014147"/>
<dbReference type="EMBL" id="JXJN01006456">
    <property type="status" value="NOT_ANNOTATED_CDS"/>
    <property type="molecule type" value="Genomic_DNA"/>
</dbReference>
<dbReference type="EnsemblMetazoa" id="GPPI014147-RA">
    <property type="protein sequence ID" value="GPPI014147-PA"/>
    <property type="gene ID" value="GPPI014147"/>
</dbReference>
<evidence type="ECO:0000313" key="2">
    <source>
        <dbReference type="Proteomes" id="UP000092460"/>
    </source>
</evidence>
<accession>A0A1B0AZU6</accession>
<proteinExistence type="predicted"/>
<name>A0A1B0AZU6_9MUSC</name>
<evidence type="ECO:0000313" key="1">
    <source>
        <dbReference type="EnsemblMetazoa" id="GPPI014147-PA"/>
    </source>
</evidence>
<dbReference type="Proteomes" id="UP000092460">
    <property type="component" value="Unassembled WGS sequence"/>
</dbReference>
<organism evidence="1 2">
    <name type="scientific">Glossina palpalis gambiensis</name>
    <dbReference type="NCBI Taxonomy" id="67801"/>
    <lineage>
        <taxon>Eukaryota</taxon>
        <taxon>Metazoa</taxon>
        <taxon>Ecdysozoa</taxon>
        <taxon>Arthropoda</taxon>
        <taxon>Hexapoda</taxon>
        <taxon>Insecta</taxon>
        <taxon>Pterygota</taxon>
        <taxon>Neoptera</taxon>
        <taxon>Endopterygota</taxon>
        <taxon>Diptera</taxon>
        <taxon>Brachycera</taxon>
        <taxon>Muscomorpha</taxon>
        <taxon>Hippoboscoidea</taxon>
        <taxon>Glossinidae</taxon>
        <taxon>Glossina</taxon>
    </lineage>
</organism>
<sequence>MYEQDLGLMRAAEAISKLIEEKEFFEEEVMVSAGGASIVELTQDLATSKTHMSNPPRFEKFVEECMLNCTMCLALSFDTTRTCGDTRCGPIKGKYEELTGKIRMELGKFSYQIK</sequence>